<evidence type="ECO:0000256" key="3">
    <source>
        <dbReference type="ARBA" id="ARBA00035306"/>
    </source>
</evidence>
<reference evidence="6 7" key="1">
    <citation type="submission" date="2019-06" db="EMBL/GenBank/DDBJ databases">
        <title>Persicimonas caeni gen. nov., sp. nov., a predatory bacterium isolated from solar saltern.</title>
        <authorList>
            <person name="Wang S."/>
        </authorList>
    </citation>
    <scope>NUCLEOTIDE SEQUENCE [LARGE SCALE GENOMIC DNA]</scope>
    <source>
        <strain evidence="6 7">YN101</strain>
    </source>
</reference>
<comment type="similarity">
    <text evidence="2">Belongs to the QNG1 protein family.</text>
</comment>
<dbReference type="RefSeq" id="WP_141196723.1">
    <property type="nucleotide sequence ID" value="NZ_CP041186.1"/>
</dbReference>
<evidence type="ECO:0000313" key="7">
    <source>
        <dbReference type="Proteomes" id="UP000315995"/>
    </source>
</evidence>
<organism evidence="6 7">
    <name type="scientific">Persicimonas caeni</name>
    <dbReference type="NCBI Taxonomy" id="2292766"/>
    <lineage>
        <taxon>Bacteria</taxon>
        <taxon>Deltaproteobacteria</taxon>
        <taxon>Bradymonadales</taxon>
        <taxon>Bradymonadaceae</taxon>
        <taxon>Persicimonas</taxon>
    </lineage>
</organism>
<dbReference type="Proteomes" id="UP000315995">
    <property type="component" value="Chromosome"/>
</dbReference>
<evidence type="ECO:0000313" key="6">
    <source>
        <dbReference type="EMBL" id="QDG50227.1"/>
    </source>
</evidence>
<evidence type="ECO:0000256" key="5">
    <source>
        <dbReference type="ARBA" id="ARBA00048204"/>
    </source>
</evidence>
<accession>A0A4Y6PQD2</accession>
<dbReference type="PANTHER" id="PTHR21314">
    <property type="entry name" value="QUEUOSINE 5'-PHOSPHATE N-GLYCOSYLASE_HYDROLASE-RELATED"/>
    <property type="match status" value="1"/>
</dbReference>
<protein>
    <recommendedName>
        <fullName evidence="3">Queuosine 5'-phosphate N-glycosylase/hydrolase</fullName>
    </recommendedName>
    <alternativeName>
        <fullName evidence="4">Queuosine-nucleotide N-glycosylase/hydrolase</fullName>
    </alternativeName>
</protein>
<evidence type="ECO:0000256" key="4">
    <source>
        <dbReference type="ARBA" id="ARBA00035393"/>
    </source>
</evidence>
<dbReference type="GO" id="GO:0006400">
    <property type="term" value="P:tRNA modification"/>
    <property type="evidence" value="ECO:0007669"/>
    <property type="project" value="TreeGrafter"/>
</dbReference>
<keyword evidence="1" id="KW-0378">Hydrolase</keyword>
<dbReference type="Pfam" id="PF10343">
    <property type="entry name" value="Q_salvage"/>
    <property type="match status" value="1"/>
</dbReference>
<dbReference type="EMBL" id="CP041186">
    <property type="protein sequence ID" value="QDG50227.1"/>
    <property type="molecule type" value="Genomic_DNA"/>
</dbReference>
<sequence>MTDERREAGGAVFEEIRAACARVAGAAERVHIERDKLDAYARSLPVDKLHSPVIEPEHHYLGHGEQTVAYVLALDSINFGSGYFPELEPRNGLVGYFMVAHALGDFFEANAPVSAGDLIALTPEDCAEIFGQNLSNEAVAELMGLFSQALEDLGRFVLADFGGRFASVVEAAGGRASALVDIVSKMPLFRDVADYHDTTVPFYKRAQILAADLWLAFDGEGPGAFSDLDGLTLFADNLVPHVLRLDGLLRYDETLAERIDRGDRLEANSPEEVEIRACGVHVVELLVERLTALGRAVTAFELDNYLWHLGQDPRFETKPRHHTRTVYY</sequence>
<proteinExistence type="inferred from homology"/>
<keyword evidence="7" id="KW-1185">Reference proteome</keyword>
<evidence type="ECO:0000256" key="1">
    <source>
        <dbReference type="ARBA" id="ARBA00022801"/>
    </source>
</evidence>
<name>A0A4Y6PQD2_PERCE</name>
<gene>
    <name evidence="6" type="ORF">FIV42_05630</name>
</gene>
<dbReference type="AlphaFoldDB" id="A0A4Y6PQD2"/>
<dbReference type="InterPro" id="IPR019438">
    <property type="entry name" value="Q_salvage"/>
</dbReference>
<evidence type="ECO:0000256" key="2">
    <source>
        <dbReference type="ARBA" id="ARBA00035119"/>
    </source>
</evidence>
<comment type="catalytic activity">
    <reaction evidence="5">
        <text>queuosine 5'-phosphate + H2O = queuine + D-ribose 5-phosphate</text>
        <dbReference type="Rhea" id="RHEA:75387"/>
        <dbReference type="ChEBI" id="CHEBI:15377"/>
        <dbReference type="ChEBI" id="CHEBI:17433"/>
        <dbReference type="ChEBI" id="CHEBI:78346"/>
        <dbReference type="ChEBI" id="CHEBI:194371"/>
    </reaction>
    <physiologicalReaction direction="left-to-right" evidence="5">
        <dbReference type="Rhea" id="RHEA:75388"/>
    </physiologicalReaction>
</comment>
<dbReference type="PANTHER" id="PTHR21314:SF0">
    <property type="entry name" value="QUEUOSINE 5'-PHOSPHATE N-GLYCOSYLASE_HYDROLASE"/>
    <property type="match status" value="1"/>
</dbReference>
<dbReference type="GO" id="GO:0016787">
    <property type="term" value="F:hydrolase activity"/>
    <property type="evidence" value="ECO:0007669"/>
    <property type="project" value="UniProtKB-KW"/>
</dbReference>
<dbReference type="OrthoDB" id="145736at2"/>
<accession>A0A5B8Y2R2</accession>